<keyword evidence="1" id="KW-0732">Signal</keyword>
<dbReference type="AlphaFoldDB" id="A0A8H4LDI2"/>
<evidence type="ECO:0000313" key="2">
    <source>
        <dbReference type="EMBL" id="KAF4467650.1"/>
    </source>
</evidence>
<protein>
    <submittedName>
        <fullName evidence="2">Uncharacterized protein</fullName>
    </submittedName>
</protein>
<accession>A0A8H4LDI2</accession>
<dbReference type="OrthoDB" id="4691160at2759"/>
<organism evidence="2 3">
    <name type="scientific">Fusarium albosuccineum</name>
    <dbReference type="NCBI Taxonomy" id="1237068"/>
    <lineage>
        <taxon>Eukaryota</taxon>
        <taxon>Fungi</taxon>
        <taxon>Dikarya</taxon>
        <taxon>Ascomycota</taxon>
        <taxon>Pezizomycotina</taxon>
        <taxon>Sordariomycetes</taxon>
        <taxon>Hypocreomycetidae</taxon>
        <taxon>Hypocreales</taxon>
        <taxon>Nectriaceae</taxon>
        <taxon>Fusarium</taxon>
        <taxon>Fusarium decemcellulare species complex</taxon>
    </lineage>
</organism>
<dbReference type="EMBL" id="JAADYS010000715">
    <property type="protein sequence ID" value="KAF4467650.1"/>
    <property type="molecule type" value="Genomic_DNA"/>
</dbReference>
<proteinExistence type="predicted"/>
<feature type="chain" id="PRO_5034008784" evidence="1">
    <location>
        <begin position="20"/>
        <end position="114"/>
    </location>
</feature>
<sequence>MHFTTIVTTIAAFAMGVTATPPPNSNVVSARIWPSKNCVEPNLGELMLHGSDNNKCRKLDDGHTIRSVKVYETADDCQLFVYSDSRCKSGKKAIADGQCRSSGGYFGSYKVICK</sequence>
<evidence type="ECO:0000256" key="1">
    <source>
        <dbReference type="SAM" id="SignalP"/>
    </source>
</evidence>
<feature type="signal peptide" evidence="1">
    <location>
        <begin position="1"/>
        <end position="19"/>
    </location>
</feature>
<gene>
    <name evidence="2" type="ORF">FALBO_5476</name>
</gene>
<evidence type="ECO:0000313" key="3">
    <source>
        <dbReference type="Proteomes" id="UP000554235"/>
    </source>
</evidence>
<dbReference type="Proteomes" id="UP000554235">
    <property type="component" value="Unassembled WGS sequence"/>
</dbReference>
<name>A0A8H4LDI2_9HYPO</name>
<comment type="caution">
    <text evidence="2">The sequence shown here is derived from an EMBL/GenBank/DDBJ whole genome shotgun (WGS) entry which is preliminary data.</text>
</comment>
<reference evidence="2 3" key="1">
    <citation type="submission" date="2020-01" db="EMBL/GenBank/DDBJ databases">
        <title>Identification and distribution of gene clusters putatively required for synthesis of sphingolipid metabolism inhibitors in phylogenetically diverse species of the filamentous fungus Fusarium.</title>
        <authorList>
            <person name="Kim H.-S."/>
            <person name="Busman M."/>
            <person name="Brown D.W."/>
            <person name="Divon H."/>
            <person name="Uhlig S."/>
            <person name="Proctor R.H."/>
        </authorList>
    </citation>
    <scope>NUCLEOTIDE SEQUENCE [LARGE SCALE GENOMIC DNA]</scope>
    <source>
        <strain evidence="2 3">NRRL 20459</strain>
    </source>
</reference>
<keyword evidence="3" id="KW-1185">Reference proteome</keyword>